<dbReference type="InterPro" id="IPR006026">
    <property type="entry name" value="Peptidase_Metallo"/>
</dbReference>
<dbReference type="InterPro" id="IPR018487">
    <property type="entry name" value="Hemopexin-like_repeat"/>
</dbReference>
<feature type="domain" description="Peptidase metallopeptidase" evidence="15">
    <location>
        <begin position="139"/>
        <end position="297"/>
    </location>
</feature>
<feature type="short sequence motif" description="Cysteine switch" evidence="12">
    <location>
        <begin position="102"/>
        <end position="109"/>
    </location>
</feature>
<feature type="binding site" description="in inhibited form" evidence="11">
    <location>
        <position position="104"/>
    </location>
    <ligand>
        <name>Zn(2+)</name>
        <dbReference type="ChEBI" id="CHEBI:29105"/>
        <label>2</label>
        <note>catalytic</note>
    </ligand>
</feature>
<keyword evidence="3 10" id="KW-0479">Metal-binding</keyword>
<evidence type="ECO:0000256" key="1">
    <source>
        <dbReference type="ARBA" id="ARBA00010370"/>
    </source>
</evidence>
<dbReference type="InterPro" id="IPR033739">
    <property type="entry name" value="M10A_MMP"/>
</dbReference>
<feature type="binding site" evidence="11">
    <location>
        <position position="219"/>
    </location>
    <ligand>
        <name>Zn(2+)</name>
        <dbReference type="ChEBI" id="CHEBI:29105"/>
        <label>1</label>
    </ligand>
</feature>
<organism evidence="16 17">
    <name type="scientific">Chiloscyllium punctatum</name>
    <name type="common">Brownbanded bambooshark</name>
    <name type="synonym">Hemiscyllium punctatum</name>
    <dbReference type="NCBI Taxonomy" id="137246"/>
    <lineage>
        <taxon>Eukaryota</taxon>
        <taxon>Metazoa</taxon>
        <taxon>Chordata</taxon>
        <taxon>Craniata</taxon>
        <taxon>Vertebrata</taxon>
        <taxon>Chondrichthyes</taxon>
        <taxon>Elasmobranchii</taxon>
        <taxon>Galeomorphii</taxon>
        <taxon>Galeoidea</taxon>
        <taxon>Orectolobiformes</taxon>
        <taxon>Hemiscylliidae</taxon>
        <taxon>Chiloscyllium</taxon>
    </lineage>
</organism>
<dbReference type="Gene3D" id="2.110.10.10">
    <property type="entry name" value="Hemopexin-like domain"/>
    <property type="match status" value="1"/>
</dbReference>
<evidence type="ECO:0000256" key="8">
    <source>
        <dbReference type="ARBA" id="ARBA00023145"/>
    </source>
</evidence>
<evidence type="ECO:0000256" key="9">
    <source>
        <dbReference type="PIRSR" id="PIRSR001191-1"/>
    </source>
</evidence>
<dbReference type="PANTHER" id="PTHR10201">
    <property type="entry name" value="MATRIX METALLOPROTEINASE"/>
    <property type="match status" value="1"/>
</dbReference>
<feature type="binding site" evidence="11">
    <location>
        <position position="229"/>
    </location>
    <ligand>
        <name>Zn(2+)</name>
        <dbReference type="ChEBI" id="CHEBI:29105"/>
        <label>1</label>
    </ligand>
</feature>
<sequence>MILQHSLGRPSPLKVLGAVLLLIPWSPCAPLEQEPERVTASEPVRLQATVAFLEKYGYLEPGPPEELSLAQVKEAVRKFQWISHLPVSGALDEPTVQQMMEPRCGVKDVGSQRAWQEHVEKLFLGRATMRSRAKRYLQQGEKWYKHHLTYKIINWPRYLEQSRVKMAVRTAFELWSNTSPLTFWEVMDGPADIRLAFYQGEHNDGIGNAFDGPGGALAHAFFPRRGEAHFDNDERWSLNRGKGRNLFIVTAHEIGHTLGLEHSPVKNALMSPFYKKLGRDFLLSWDDKMAIQKLYGEPLREPVLQLPGKLLTFFQNAAEHAKPRIPSDDHLPPSYCQTHFDTLTKDLKQNIYIFRGADYWKISKDGNIKGPLSIQKSWPELPSAIEAAAVSDKEGKFYFFRGGRCWRYAGDQLDRGFPMKVKTMGLPRHPDAAFYFQPLSHVVIFKGSKYFVLNEELMQVEQYYPRTLSDWKGIPVGINGVFTWNEKRTYFFKDETYWKFDNSRLKVLHQGKWAKELQWTGCYHRNTTGTGHLQT</sequence>
<feature type="binding site" evidence="11">
    <location>
        <position position="202"/>
    </location>
    <ligand>
        <name>Zn(2+)</name>
        <dbReference type="ChEBI" id="CHEBI:29105"/>
        <label>1</label>
    </ligand>
</feature>
<keyword evidence="2" id="KW-0645">Protease</keyword>
<dbReference type="PRINTS" id="PR00138">
    <property type="entry name" value="MATRIXIN"/>
</dbReference>
<dbReference type="InterPro" id="IPR002477">
    <property type="entry name" value="Peptidoglycan-bd-like"/>
</dbReference>
<feature type="binding site" evidence="10">
    <location>
        <position position="262"/>
    </location>
    <ligand>
        <name>Zn(2+)</name>
        <dbReference type="ChEBI" id="CHEBI:29105"/>
        <label>2</label>
        <note>catalytic</note>
    </ligand>
</feature>
<dbReference type="Pfam" id="PF00045">
    <property type="entry name" value="Hemopexin"/>
    <property type="match status" value="3"/>
</dbReference>
<dbReference type="InterPro" id="IPR001818">
    <property type="entry name" value="Pept_M10_metallopeptidase"/>
</dbReference>
<evidence type="ECO:0000256" key="2">
    <source>
        <dbReference type="ARBA" id="ARBA00022670"/>
    </source>
</evidence>
<dbReference type="Pfam" id="PF01471">
    <property type="entry name" value="PG_binding_1"/>
    <property type="match status" value="1"/>
</dbReference>
<dbReference type="CDD" id="cd00094">
    <property type="entry name" value="HX"/>
    <property type="match status" value="1"/>
</dbReference>
<proteinExistence type="inferred from homology"/>
<keyword evidence="6 10" id="KW-0862">Zinc</keyword>
<keyword evidence="11" id="KW-0106">Calcium</keyword>
<dbReference type="SUPFAM" id="SSF47090">
    <property type="entry name" value="PGBD-like"/>
    <property type="match status" value="1"/>
</dbReference>
<dbReference type="Proteomes" id="UP000287033">
    <property type="component" value="Unassembled WGS sequence"/>
</dbReference>
<feature type="binding site" evidence="11">
    <location>
        <position position="234"/>
    </location>
    <ligand>
        <name>Ca(2+)</name>
        <dbReference type="ChEBI" id="CHEBI:29108"/>
        <label>3</label>
    </ligand>
</feature>
<dbReference type="InterPro" id="IPR024079">
    <property type="entry name" value="MetalloPept_cat_dom_sf"/>
</dbReference>
<dbReference type="Pfam" id="PF00413">
    <property type="entry name" value="Peptidase_M10"/>
    <property type="match status" value="1"/>
</dbReference>
<evidence type="ECO:0000313" key="17">
    <source>
        <dbReference type="Proteomes" id="UP000287033"/>
    </source>
</evidence>
<evidence type="ECO:0000256" key="4">
    <source>
        <dbReference type="ARBA" id="ARBA00022737"/>
    </source>
</evidence>
<dbReference type="PROSITE" id="PS51642">
    <property type="entry name" value="HEMOPEXIN_2"/>
    <property type="match status" value="3"/>
</dbReference>
<dbReference type="Gene3D" id="3.40.390.10">
    <property type="entry name" value="Collagenase (Catalytic Domain)"/>
    <property type="match status" value="1"/>
</dbReference>
<feature type="binding site" evidence="11">
    <location>
        <position position="388"/>
    </location>
    <ligand>
        <name>Ca(2+)</name>
        <dbReference type="ChEBI" id="CHEBI:29108"/>
        <label>5</label>
    </ligand>
</feature>
<feature type="binding site" evidence="11">
    <location>
        <position position="212"/>
    </location>
    <ligand>
        <name>Ca(2+)</name>
        <dbReference type="ChEBI" id="CHEBI:29108"/>
        <label>3</label>
    </ligand>
</feature>
<keyword evidence="4" id="KW-0677">Repeat</keyword>
<reference evidence="16 17" key="1">
    <citation type="journal article" date="2018" name="Nat. Ecol. Evol.">
        <title>Shark genomes provide insights into elasmobranch evolution and the origin of vertebrates.</title>
        <authorList>
            <person name="Hara Y"/>
            <person name="Yamaguchi K"/>
            <person name="Onimaru K"/>
            <person name="Kadota M"/>
            <person name="Koyanagi M"/>
            <person name="Keeley SD"/>
            <person name="Tatsumi K"/>
            <person name="Tanaka K"/>
            <person name="Motone F"/>
            <person name="Kageyama Y"/>
            <person name="Nozu R"/>
            <person name="Adachi N"/>
            <person name="Nishimura O"/>
            <person name="Nakagawa R"/>
            <person name="Tanegashima C"/>
            <person name="Kiyatake I"/>
            <person name="Matsumoto R"/>
            <person name="Murakumo K"/>
            <person name="Nishida K"/>
            <person name="Terakita A"/>
            <person name="Kuratani S"/>
            <person name="Sato K"/>
            <person name="Hyodo S Kuraku.S."/>
        </authorList>
    </citation>
    <scope>NUCLEOTIDE SEQUENCE [LARGE SCALE GENOMIC DNA]</scope>
</reference>
<feature type="binding site" evidence="11">
    <location>
        <position position="433"/>
    </location>
    <ligand>
        <name>Ca(2+)</name>
        <dbReference type="ChEBI" id="CHEBI:29108"/>
        <label>5</label>
    </ligand>
</feature>
<keyword evidence="14" id="KW-0732">Signal</keyword>
<feature type="binding site" evidence="11">
    <location>
        <position position="231"/>
    </location>
    <ligand>
        <name>Ca(2+)</name>
        <dbReference type="ChEBI" id="CHEBI:29108"/>
        <label>3</label>
    </ligand>
</feature>
<dbReference type="PANTHER" id="PTHR10201:SF298">
    <property type="entry name" value="MATRIX METALLOPROTEINASE-28"/>
    <property type="match status" value="1"/>
</dbReference>
<comment type="cofactor">
    <cofactor evidence="11">
        <name>Zn(2+)</name>
        <dbReference type="ChEBI" id="CHEBI:29105"/>
    </cofactor>
    <text evidence="11">Binds 2 Zn(2+) ions per subunit.</text>
</comment>
<feature type="chain" id="PRO_5019225908" description="Peptidase metallopeptidase domain-containing protein" evidence="14">
    <location>
        <begin position="31"/>
        <end position="535"/>
    </location>
</feature>
<feature type="binding site" evidence="10">
    <location>
        <position position="252"/>
    </location>
    <ligand>
        <name>Zn(2+)</name>
        <dbReference type="ChEBI" id="CHEBI:29105"/>
        <label>2</label>
        <note>catalytic</note>
    </ligand>
</feature>
<dbReference type="CDD" id="cd04278">
    <property type="entry name" value="ZnMc_MMP"/>
    <property type="match status" value="1"/>
</dbReference>
<feature type="repeat" description="Hemopexin" evidence="13">
    <location>
        <begin position="475"/>
        <end position="522"/>
    </location>
</feature>
<evidence type="ECO:0000256" key="5">
    <source>
        <dbReference type="ARBA" id="ARBA00022801"/>
    </source>
</evidence>
<dbReference type="PIRSF" id="PIRSF001191">
    <property type="entry name" value="Peptidase_M10A_matrix"/>
    <property type="match status" value="1"/>
</dbReference>
<keyword evidence="8" id="KW-0865">Zymogen</keyword>
<feature type="binding site" evidence="11">
    <location>
        <position position="481"/>
    </location>
    <ligand>
        <name>Ca(2+)</name>
        <dbReference type="ChEBI" id="CHEBI:29108"/>
        <label>5</label>
    </ligand>
</feature>
<dbReference type="InterPro" id="IPR036375">
    <property type="entry name" value="Hemopexin-like_dom_sf"/>
</dbReference>
<keyword evidence="5" id="KW-0378">Hydrolase</keyword>
<feature type="repeat" description="Hemopexin" evidence="13">
    <location>
        <begin position="382"/>
        <end position="428"/>
    </location>
</feature>
<feature type="active site" evidence="9">
    <location>
        <position position="253"/>
    </location>
</feature>
<dbReference type="SMART" id="SM00235">
    <property type="entry name" value="ZnMc"/>
    <property type="match status" value="1"/>
</dbReference>
<dbReference type="OMA" id="RYWHLDQ"/>
<dbReference type="InterPro" id="IPR036365">
    <property type="entry name" value="PGBD-like_sf"/>
</dbReference>
<feature type="repeat" description="Hemopexin" evidence="13">
    <location>
        <begin position="333"/>
        <end position="381"/>
    </location>
</feature>
<feature type="signal peptide" evidence="14">
    <location>
        <begin position="1"/>
        <end position="30"/>
    </location>
</feature>
<feature type="binding site" evidence="11">
    <location>
        <position position="234"/>
    </location>
    <ligand>
        <name>Ca(2+)</name>
        <dbReference type="ChEBI" id="CHEBI:29108"/>
        <label>1</label>
    </ligand>
</feature>
<dbReference type="SMART" id="SM00120">
    <property type="entry name" value="HX"/>
    <property type="match status" value="4"/>
</dbReference>
<evidence type="ECO:0000259" key="15">
    <source>
        <dbReference type="SMART" id="SM00235"/>
    </source>
</evidence>
<dbReference type="GO" id="GO:0031012">
    <property type="term" value="C:extracellular matrix"/>
    <property type="evidence" value="ECO:0007669"/>
    <property type="project" value="InterPro"/>
</dbReference>
<feature type="binding site" evidence="11">
    <location>
        <position position="270"/>
    </location>
    <ligand>
        <name>Zn(2+)</name>
        <dbReference type="ChEBI" id="CHEBI:29105"/>
        <label>2</label>
        <note>catalytic</note>
    </ligand>
</feature>
<dbReference type="GO" id="GO:0030198">
    <property type="term" value="P:extracellular matrix organization"/>
    <property type="evidence" value="ECO:0007669"/>
    <property type="project" value="TreeGrafter"/>
</dbReference>
<evidence type="ECO:0000256" key="3">
    <source>
        <dbReference type="ARBA" id="ARBA00022723"/>
    </source>
</evidence>
<dbReference type="STRING" id="137246.A0A401T2M7"/>
<dbReference type="GO" id="GO:0008270">
    <property type="term" value="F:zinc ion binding"/>
    <property type="evidence" value="ECO:0007669"/>
    <property type="project" value="InterPro"/>
</dbReference>
<protein>
    <recommendedName>
        <fullName evidence="15">Peptidase metallopeptidase domain-containing protein</fullName>
    </recommendedName>
</protein>
<comment type="similarity">
    <text evidence="1">Belongs to the peptidase M10A family.</text>
</comment>
<accession>A0A401T2M7</accession>
<dbReference type="SUPFAM" id="SSF55486">
    <property type="entry name" value="Metalloproteases ('zincins'), catalytic domain"/>
    <property type="match status" value="1"/>
</dbReference>
<comment type="caution">
    <text evidence="16">The sequence shown here is derived from an EMBL/GenBank/DDBJ whole genome shotgun (WGS) entry which is preliminary data.</text>
</comment>
<feature type="binding site" evidence="11">
    <location>
        <position position="204"/>
    </location>
    <ligand>
        <name>Zn(2+)</name>
        <dbReference type="ChEBI" id="CHEBI:29105"/>
        <label>1</label>
    </ligand>
</feature>
<dbReference type="EMBL" id="BEZZ01000898">
    <property type="protein sequence ID" value="GCC36864.1"/>
    <property type="molecule type" value="Genomic_DNA"/>
</dbReference>
<feature type="binding site" evidence="11">
    <location>
        <position position="192"/>
    </location>
    <ligand>
        <name>Ca(2+)</name>
        <dbReference type="ChEBI" id="CHEBI:29108"/>
        <label>2</label>
    </ligand>
</feature>
<feature type="binding site" evidence="10">
    <location>
        <position position="256"/>
    </location>
    <ligand>
        <name>Zn(2+)</name>
        <dbReference type="ChEBI" id="CHEBI:29105"/>
        <label>2</label>
        <note>catalytic</note>
    </ligand>
</feature>
<dbReference type="GO" id="GO:0004222">
    <property type="term" value="F:metalloendopeptidase activity"/>
    <property type="evidence" value="ECO:0007669"/>
    <property type="project" value="InterPro"/>
</dbReference>
<dbReference type="InterPro" id="IPR021190">
    <property type="entry name" value="Pept_M10A"/>
</dbReference>
<dbReference type="GO" id="GO:0005615">
    <property type="term" value="C:extracellular space"/>
    <property type="evidence" value="ECO:0007669"/>
    <property type="project" value="TreeGrafter"/>
</dbReference>
<dbReference type="OrthoDB" id="406838at2759"/>
<evidence type="ECO:0000256" key="10">
    <source>
        <dbReference type="PIRSR" id="PIRSR001191-2"/>
    </source>
</evidence>
<gene>
    <name evidence="16" type="ORF">chiPu_0015364</name>
</gene>
<dbReference type="GO" id="GO:0030574">
    <property type="term" value="P:collagen catabolic process"/>
    <property type="evidence" value="ECO:0007669"/>
    <property type="project" value="TreeGrafter"/>
</dbReference>
<evidence type="ECO:0000256" key="7">
    <source>
        <dbReference type="ARBA" id="ARBA00023049"/>
    </source>
</evidence>
<comment type="cofactor">
    <cofactor evidence="11">
        <name>Ca(2+)</name>
        <dbReference type="ChEBI" id="CHEBI:29108"/>
    </cofactor>
    <text evidence="11">Can bind about 5 Ca(2+) ions per subunit.</text>
</comment>
<evidence type="ECO:0000256" key="13">
    <source>
        <dbReference type="PROSITE-ProRule" id="PRU01011"/>
    </source>
</evidence>
<name>A0A401T2M7_CHIPU</name>
<dbReference type="AlphaFoldDB" id="A0A401T2M7"/>
<evidence type="ECO:0000256" key="6">
    <source>
        <dbReference type="ARBA" id="ARBA00022833"/>
    </source>
</evidence>
<keyword evidence="17" id="KW-1185">Reference proteome</keyword>
<dbReference type="InterPro" id="IPR000585">
    <property type="entry name" value="Hemopexin-like_dom"/>
</dbReference>
<evidence type="ECO:0000256" key="11">
    <source>
        <dbReference type="PIRSR" id="PIRSR621190-2"/>
    </source>
</evidence>
<evidence type="ECO:0000256" key="12">
    <source>
        <dbReference type="PIRSR" id="PIRSR621190-5"/>
    </source>
</evidence>
<feature type="binding site" evidence="11">
    <location>
        <position position="341"/>
    </location>
    <ligand>
        <name>Ca(2+)</name>
        <dbReference type="ChEBI" id="CHEBI:29108"/>
        <label>4</label>
    </ligand>
</feature>
<feature type="binding site" evidence="11">
    <location>
        <position position="211"/>
    </location>
    <ligand>
        <name>Ca(2+)</name>
        <dbReference type="ChEBI" id="CHEBI:29108"/>
        <label>3</label>
    </ligand>
</feature>
<keyword evidence="7" id="KW-0482">Metalloprotease</keyword>
<evidence type="ECO:0000256" key="14">
    <source>
        <dbReference type="SAM" id="SignalP"/>
    </source>
</evidence>
<dbReference type="FunFam" id="3.40.390.10:FF:000021">
    <property type="entry name" value="Matrix metallopeptidase 28"/>
    <property type="match status" value="1"/>
</dbReference>
<dbReference type="SUPFAM" id="SSF50923">
    <property type="entry name" value="Hemopexin-like domain"/>
    <property type="match status" value="1"/>
</dbReference>
<dbReference type="GO" id="GO:0006508">
    <property type="term" value="P:proteolysis"/>
    <property type="evidence" value="ECO:0007669"/>
    <property type="project" value="UniProtKB-KW"/>
</dbReference>
<evidence type="ECO:0000313" key="16">
    <source>
        <dbReference type="EMBL" id="GCC36864.1"/>
    </source>
</evidence>